<dbReference type="AlphaFoldDB" id="A0A0C3AQH8"/>
<dbReference type="EMBL" id="KN824381">
    <property type="protein sequence ID" value="KIM21511.1"/>
    <property type="molecule type" value="Genomic_DNA"/>
</dbReference>
<sequence>MATLAHGTKPGTAFKTIYQEGIYMDEFMAMMKTRMEVETQYLDQLSKLKDSWNPKWSESGVWSLISPILGHFEEEITRRNAFVDDLQARLATAPQSNTESNPYQLFENLEQAYQACSQADRDVQTPSSQSAL</sequence>
<dbReference type="HOGENOM" id="CLU_1922193_0_0_1"/>
<dbReference type="Proteomes" id="UP000054097">
    <property type="component" value="Unassembled WGS sequence"/>
</dbReference>
<keyword evidence="2" id="KW-1185">Reference proteome</keyword>
<dbReference type="Gene3D" id="1.20.1270.60">
    <property type="entry name" value="Arfaptin homology (AH) domain/BAR domain"/>
    <property type="match status" value="1"/>
</dbReference>
<reference evidence="2" key="2">
    <citation type="submission" date="2015-01" db="EMBL/GenBank/DDBJ databases">
        <title>Evolutionary Origins and Diversification of the Mycorrhizal Mutualists.</title>
        <authorList>
            <consortium name="DOE Joint Genome Institute"/>
            <consortium name="Mycorrhizal Genomics Consortium"/>
            <person name="Kohler A."/>
            <person name="Kuo A."/>
            <person name="Nagy L.G."/>
            <person name="Floudas D."/>
            <person name="Copeland A."/>
            <person name="Barry K.W."/>
            <person name="Cichocki N."/>
            <person name="Veneault-Fourrey C."/>
            <person name="LaButti K."/>
            <person name="Lindquist E.A."/>
            <person name="Lipzen A."/>
            <person name="Lundell T."/>
            <person name="Morin E."/>
            <person name="Murat C."/>
            <person name="Riley R."/>
            <person name="Ohm R."/>
            <person name="Sun H."/>
            <person name="Tunlid A."/>
            <person name="Henrissat B."/>
            <person name="Grigoriev I.V."/>
            <person name="Hibbett D.S."/>
            <person name="Martin F."/>
        </authorList>
    </citation>
    <scope>NUCLEOTIDE SEQUENCE [LARGE SCALE GENOMIC DNA]</scope>
    <source>
        <strain evidence="2">MAFF 305830</strain>
    </source>
</reference>
<name>A0A0C3AQH8_SERVB</name>
<organism evidence="1 2">
    <name type="scientific">Serendipita vermifera MAFF 305830</name>
    <dbReference type="NCBI Taxonomy" id="933852"/>
    <lineage>
        <taxon>Eukaryota</taxon>
        <taxon>Fungi</taxon>
        <taxon>Dikarya</taxon>
        <taxon>Basidiomycota</taxon>
        <taxon>Agaricomycotina</taxon>
        <taxon>Agaricomycetes</taxon>
        <taxon>Sebacinales</taxon>
        <taxon>Serendipitaceae</taxon>
        <taxon>Serendipita</taxon>
    </lineage>
</organism>
<dbReference type="InterPro" id="IPR027267">
    <property type="entry name" value="AH/BAR_dom_sf"/>
</dbReference>
<gene>
    <name evidence="1" type="ORF">M408DRAFT_333420</name>
</gene>
<proteinExistence type="predicted"/>
<dbReference type="SUPFAM" id="SSF103657">
    <property type="entry name" value="BAR/IMD domain-like"/>
    <property type="match status" value="1"/>
</dbReference>
<reference evidence="1 2" key="1">
    <citation type="submission" date="2014-04" db="EMBL/GenBank/DDBJ databases">
        <authorList>
            <consortium name="DOE Joint Genome Institute"/>
            <person name="Kuo A."/>
            <person name="Zuccaro A."/>
            <person name="Kohler A."/>
            <person name="Nagy L.G."/>
            <person name="Floudas D."/>
            <person name="Copeland A."/>
            <person name="Barry K.W."/>
            <person name="Cichocki N."/>
            <person name="Veneault-Fourrey C."/>
            <person name="LaButti K."/>
            <person name="Lindquist E.A."/>
            <person name="Lipzen A."/>
            <person name="Lundell T."/>
            <person name="Morin E."/>
            <person name="Murat C."/>
            <person name="Sun H."/>
            <person name="Tunlid A."/>
            <person name="Henrissat B."/>
            <person name="Grigoriev I.V."/>
            <person name="Hibbett D.S."/>
            <person name="Martin F."/>
            <person name="Nordberg H.P."/>
            <person name="Cantor M.N."/>
            <person name="Hua S.X."/>
        </authorList>
    </citation>
    <scope>NUCLEOTIDE SEQUENCE [LARGE SCALE GENOMIC DNA]</scope>
    <source>
        <strain evidence="1 2">MAFF 305830</strain>
    </source>
</reference>
<feature type="non-terminal residue" evidence="1">
    <location>
        <position position="132"/>
    </location>
</feature>
<accession>A0A0C3AQH8</accession>
<evidence type="ECO:0000313" key="1">
    <source>
        <dbReference type="EMBL" id="KIM21511.1"/>
    </source>
</evidence>
<evidence type="ECO:0000313" key="2">
    <source>
        <dbReference type="Proteomes" id="UP000054097"/>
    </source>
</evidence>
<evidence type="ECO:0008006" key="3">
    <source>
        <dbReference type="Google" id="ProtNLM"/>
    </source>
</evidence>
<dbReference type="OrthoDB" id="10693555at2759"/>
<protein>
    <recommendedName>
        <fullName evidence="3">FCH domain-containing protein</fullName>
    </recommendedName>
</protein>